<dbReference type="InterPro" id="IPR028641">
    <property type="entry name" value="RCC2"/>
</dbReference>
<reference evidence="3" key="1">
    <citation type="submission" date="2017-07" db="EMBL/GenBank/DDBJ databases">
        <title>Taro Niue Genome Assembly and Annotation.</title>
        <authorList>
            <person name="Atibalentja N."/>
            <person name="Keating K."/>
            <person name="Fields C.J."/>
        </authorList>
    </citation>
    <scope>NUCLEOTIDE SEQUENCE</scope>
    <source>
        <strain evidence="3">Niue_2</strain>
        <tissue evidence="3">Leaf</tissue>
    </source>
</reference>
<dbReference type="SUPFAM" id="SSF50985">
    <property type="entry name" value="RCC1/BLIP-II"/>
    <property type="match status" value="1"/>
</dbReference>
<protein>
    <recommendedName>
        <fullName evidence="5">Protein RCC2</fullName>
    </recommendedName>
</protein>
<feature type="repeat" description="RCC1" evidence="1">
    <location>
        <begin position="143"/>
        <end position="196"/>
    </location>
</feature>
<feature type="compositionally biased region" description="Basic residues" evidence="2">
    <location>
        <begin position="323"/>
        <end position="336"/>
    </location>
</feature>
<feature type="compositionally biased region" description="Acidic residues" evidence="2">
    <location>
        <begin position="249"/>
        <end position="261"/>
    </location>
</feature>
<dbReference type="PANTHER" id="PTHR46207">
    <property type="entry name" value="PROTEIN RCC2"/>
    <property type="match status" value="1"/>
</dbReference>
<dbReference type="EMBL" id="NMUH01001009">
    <property type="protein sequence ID" value="MQL87844.1"/>
    <property type="molecule type" value="Genomic_DNA"/>
</dbReference>
<organism evidence="3 4">
    <name type="scientific">Colocasia esculenta</name>
    <name type="common">Wild taro</name>
    <name type="synonym">Arum esculentum</name>
    <dbReference type="NCBI Taxonomy" id="4460"/>
    <lineage>
        <taxon>Eukaryota</taxon>
        <taxon>Viridiplantae</taxon>
        <taxon>Streptophyta</taxon>
        <taxon>Embryophyta</taxon>
        <taxon>Tracheophyta</taxon>
        <taxon>Spermatophyta</taxon>
        <taxon>Magnoliopsida</taxon>
        <taxon>Liliopsida</taxon>
        <taxon>Araceae</taxon>
        <taxon>Aroideae</taxon>
        <taxon>Colocasieae</taxon>
        <taxon>Colocasia</taxon>
    </lineage>
</organism>
<dbReference type="AlphaFoldDB" id="A0A843V279"/>
<dbReference type="GO" id="GO:0016020">
    <property type="term" value="C:membrane"/>
    <property type="evidence" value="ECO:0007669"/>
    <property type="project" value="TreeGrafter"/>
</dbReference>
<dbReference type="PROSITE" id="PS50012">
    <property type="entry name" value="RCC1_3"/>
    <property type="match status" value="1"/>
</dbReference>
<accession>A0A843V279</accession>
<evidence type="ECO:0008006" key="5">
    <source>
        <dbReference type="Google" id="ProtNLM"/>
    </source>
</evidence>
<feature type="compositionally biased region" description="Basic residues" evidence="2">
    <location>
        <begin position="271"/>
        <end position="299"/>
    </location>
</feature>
<evidence type="ECO:0000313" key="4">
    <source>
        <dbReference type="Proteomes" id="UP000652761"/>
    </source>
</evidence>
<feature type="compositionally biased region" description="Basic and acidic residues" evidence="2">
    <location>
        <begin position="38"/>
        <end position="53"/>
    </location>
</feature>
<dbReference type="PANTHER" id="PTHR46207:SF1">
    <property type="entry name" value="PROTEIN RCC2"/>
    <property type="match status" value="1"/>
</dbReference>
<dbReference type="OrthoDB" id="297375at2759"/>
<dbReference type="GO" id="GO:0031267">
    <property type="term" value="F:small GTPase binding"/>
    <property type="evidence" value="ECO:0007669"/>
    <property type="project" value="TreeGrafter"/>
</dbReference>
<feature type="compositionally biased region" description="Basic and acidic residues" evidence="2">
    <location>
        <begin position="220"/>
        <end position="233"/>
    </location>
</feature>
<dbReference type="Gene3D" id="2.130.10.30">
    <property type="entry name" value="Regulator of chromosome condensation 1/beta-lactamase-inhibitor protein II"/>
    <property type="match status" value="1"/>
</dbReference>
<sequence length="383" mass="41439">MAVYHPTRCVGWCWWVQKGGHVGVGASRDVVKQGQHRVGKEEKREKREKRENQTEGCTAKTRRRRTTWRDVQQKHKKKAGKGREAAEEEEYGGDSGGGQLYMWGKLKNTGDDWMYPKPVLDLSGWNIRCMDSGNMHHVVGADESCISWGVAQNGELGYGPLGQKSSANPKKIDILEGMHVASVACGMGLSLIVVDRTNIGDQLDQLEVYDGDASAEVMGDAEKEVATTKKRAADSSGKAKKKRKKSSSESDDEYGASDNSDDANGGPSVGKRGRGGKTSGRGRIKNAKNSTKKSGRGRGRPTSDENNSGRGRVHSNAEEKAPARGRGRGRAGKKARNSSPSTGRQVGFLFAAGDVTLELSSATVLESVKDIVKTTSTKLNFEL</sequence>
<keyword evidence="4" id="KW-1185">Reference proteome</keyword>
<evidence type="ECO:0000256" key="2">
    <source>
        <dbReference type="SAM" id="MobiDB-lite"/>
    </source>
</evidence>
<name>A0A843V279_COLES</name>
<gene>
    <name evidence="3" type="ORF">Taro_020394</name>
</gene>
<proteinExistence type="predicted"/>
<dbReference type="Proteomes" id="UP000652761">
    <property type="component" value="Unassembled WGS sequence"/>
</dbReference>
<comment type="caution">
    <text evidence="3">The sequence shown here is derived from an EMBL/GenBank/DDBJ whole genome shotgun (WGS) entry which is preliminary data.</text>
</comment>
<dbReference type="InterPro" id="IPR009091">
    <property type="entry name" value="RCC1/BLIP-II"/>
</dbReference>
<evidence type="ECO:0000313" key="3">
    <source>
        <dbReference type="EMBL" id="MQL87844.1"/>
    </source>
</evidence>
<dbReference type="InterPro" id="IPR000408">
    <property type="entry name" value="Reg_chr_condens"/>
</dbReference>
<feature type="region of interest" description="Disordered" evidence="2">
    <location>
        <begin position="220"/>
        <end position="344"/>
    </location>
</feature>
<evidence type="ECO:0000256" key="1">
    <source>
        <dbReference type="PROSITE-ProRule" id="PRU00235"/>
    </source>
</evidence>
<dbReference type="Pfam" id="PF00415">
    <property type="entry name" value="RCC1"/>
    <property type="match status" value="1"/>
</dbReference>
<feature type="region of interest" description="Disordered" evidence="2">
    <location>
        <begin position="31"/>
        <end position="94"/>
    </location>
</feature>